<comment type="caution">
    <text evidence="4">The sequence shown here is derived from an EMBL/GenBank/DDBJ whole genome shotgun (WGS) entry which is preliminary data.</text>
</comment>
<dbReference type="CDD" id="cd05374">
    <property type="entry name" value="17beta-HSD-like_SDR_c"/>
    <property type="match status" value="1"/>
</dbReference>
<dbReference type="OrthoDB" id="2102561at2759"/>
<proteinExistence type="inferred from homology"/>
<dbReference type="SUPFAM" id="SSF51735">
    <property type="entry name" value="NAD(P)-binding Rossmann-fold domains"/>
    <property type="match status" value="1"/>
</dbReference>
<evidence type="ECO:0000256" key="3">
    <source>
        <dbReference type="RuleBase" id="RU000363"/>
    </source>
</evidence>
<keyword evidence="2" id="KW-0560">Oxidoreductase</keyword>
<dbReference type="PRINTS" id="PR00081">
    <property type="entry name" value="GDHRDH"/>
</dbReference>
<dbReference type="OMA" id="DALYMEC"/>
<reference evidence="4 5" key="1">
    <citation type="submission" date="2016-10" db="EMBL/GenBank/DDBJ databases">
        <title>Genome sequence of the basidiomycete white-rot fungus Trametes pubescens.</title>
        <authorList>
            <person name="Makela M.R."/>
            <person name="Granchi Z."/>
            <person name="Peng M."/>
            <person name="De Vries R.P."/>
            <person name="Grigoriev I."/>
            <person name="Riley R."/>
            <person name="Hilden K."/>
        </authorList>
    </citation>
    <scope>NUCLEOTIDE SEQUENCE [LARGE SCALE GENOMIC DNA]</scope>
    <source>
        <strain evidence="4 5">FBCC735</strain>
    </source>
</reference>
<organism evidence="4 5">
    <name type="scientific">Trametes pubescens</name>
    <name type="common">White-rot fungus</name>
    <dbReference type="NCBI Taxonomy" id="154538"/>
    <lineage>
        <taxon>Eukaryota</taxon>
        <taxon>Fungi</taxon>
        <taxon>Dikarya</taxon>
        <taxon>Basidiomycota</taxon>
        <taxon>Agaricomycotina</taxon>
        <taxon>Agaricomycetes</taxon>
        <taxon>Polyporales</taxon>
        <taxon>Polyporaceae</taxon>
        <taxon>Trametes</taxon>
    </lineage>
</organism>
<keyword evidence="5" id="KW-1185">Reference proteome</keyword>
<dbReference type="STRING" id="154538.A0A1M2VA89"/>
<dbReference type="PANTHER" id="PTHR44169">
    <property type="entry name" value="NADPH-DEPENDENT 1-ACYLDIHYDROXYACETONE PHOSPHATE REDUCTASE"/>
    <property type="match status" value="1"/>
</dbReference>
<accession>A0A1M2VA89</accession>
<dbReference type="Proteomes" id="UP000184267">
    <property type="component" value="Unassembled WGS sequence"/>
</dbReference>
<dbReference type="AlphaFoldDB" id="A0A1M2VA89"/>
<dbReference type="PRINTS" id="PR00080">
    <property type="entry name" value="SDRFAMILY"/>
</dbReference>
<evidence type="ECO:0000256" key="2">
    <source>
        <dbReference type="ARBA" id="ARBA00023002"/>
    </source>
</evidence>
<evidence type="ECO:0000313" key="5">
    <source>
        <dbReference type="Proteomes" id="UP000184267"/>
    </source>
</evidence>
<dbReference type="GO" id="GO:0005783">
    <property type="term" value="C:endoplasmic reticulum"/>
    <property type="evidence" value="ECO:0007669"/>
    <property type="project" value="TreeGrafter"/>
</dbReference>
<dbReference type="Pfam" id="PF00106">
    <property type="entry name" value="adh_short"/>
    <property type="match status" value="1"/>
</dbReference>
<protein>
    <submittedName>
        <fullName evidence="4">NADPH-dependent 1-acyldihydroxyacetone phosphate reductase</fullName>
    </submittedName>
</protein>
<dbReference type="InterPro" id="IPR036291">
    <property type="entry name" value="NAD(P)-bd_dom_sf"/>
</dbReference>
<dbReference type="Gene3D" id="3.40.50.720">
    <property type="entry name" value="NAD(P)-binding Rossmann-like Domain"/>
    <property type="match status" value="1"/>
</dbReference>
<dbReference type="InterPro" id="IPR002347">
    <property type="entry name" value="SDR_fam"/>
</dbReference>
<gene>
    <name evidence="4" type="ORF">TRAPUB_4759</name>
</gene>
<dbReference type="EMBL" id="MNAD01001539">
    <property type="protein sequence ID" value="OJT04489.1"/>
    <property type="molecule type" value="Genomic_DNA"/>
</dbReference>
<sequence length="279" mass="29823">MVGARKVVLITGCSEGGIGFWLAKEYAAFGCKVYATARRTEAMASLVDPNIDKLRMDVTDEASIKAAVDEIIEKDGRIDVLVNNAGMTCSGPIAEIDFERITQTYNTNVFGVIRTAKAVIPHMASLKSGTIVNIGSVLGEIPLPFTGVYASSKAAVHALTDALYMECQPLGISVVLVAAGGVRTMGTNFSVPSTELYPEYAGVIAGEFDPARTARGTPPEDFARVVVGKSLARAPARVVVVGLGSSVVRFLTWFPRGWVLRTVWNQMVEKHKVALAKSK</sequence>
<dbReference type="PANTHER" id="PTHR44169:SF6">
    <property type="entry name" value="NADPH-DEPENDENT 1-ACYLDIHYDROXYACETONE PHOSPHATE REDUCTASE"/>
    <property type="match status" value="1"/>
</dbReference>
<comment type="similarity">
    <text evidence="1 3">Belongs to the short-chain dehydrogenases/reductases (SDR) family.</text>
</comment>
<evidence type="ECO:0000313" key="4">
    <source>
        <dbReference type="EMBL" id="OJT04489.1"/>
    </source>
</evidence>
<dbReference type="GO" id="GO:0016491">
    <property type="term" value="F:oxidoreductase activity"/>
    <property type="evidence" value="ECO:0007669"/>
    <property type="project" value="UniProtKB-KW"/>
</dbReference>
<name>A0A1M2VA89_TRAPU</name>
<evidence type="ECO:0000256" key="1">
    <source>
        <dbReference type="ARBA" id="ARBA00006484"/>
    </source>
</evidence>